<dbReference type="Proteomes" id="UP000199119">
    <property type="component" value="Unassembled WGS sequence"/>
</dbReference>
<protein>
    <recommendedName>
        <fullName evidence="4">Plasmid recombination enzyme</fullName>
    </recommendedName>
</protein>
<evidence type="ECO:0000256" key="1">
    <source>
        <dbReference type="SAM" id="MobiDB-lite"/>
    </source>
</evidence>
<reference evidence="3" key="1">
    <citation type="submission" date="2016-10" db="EMBL/GenBank/DDBJ databases">
        <authorList>
            <person name="Varghese N."/>
            <person name="Submissions S."/>
        </authorList>
    </citation>
    <scope>NUCLEOTIDE SEQUENCE [LARGE SCALE GENOMIC DNA]</scope>
    <source>
        <strain evidence="3">DSM 27981</strain>
    </source>
</reference>
<dbReference type="EMBL" id="FONX01000019">
    <property type="protein sequence ID" value="SFF24366.1"/>
    <property type="molecule type" value="Genomic_DNA"/>
</dbReference>
<feature type="region of interest" description="Disordered" evidence="1">
    <location>
        <begin position="188"/>
        <end position="213"/>
    </location>
</feature>
<sequence length="409" mass="45616">MPPPPVLTSLLPRDEYRPPAQFVRVHIYAIQGVASRAKSGAVQQGKPAIADILNEALRASATGYRHLIAQGLRPQQPRILHGPQPQELWAWYEAHKQRAARNTVPYVVKKTGRVTQRRQDVRVPTVLAEVMSYPGPPDDRDAKYVEWRALCVARLRRIYGDMLVSVIEHTDEAHGHLHALVAHPDGSPVRALHPGHSAADRSKAEGGAPKEQQASYRAGLKEFQSDFYSLVGFPAGLARLSAKPKARVSYQQAQANRQAEREYADRVAALLKREKQFEEEQAQFTAMLLARAQEIEAEGQNMMQRAFQRAAEKVEAQNAKRAAELNAEAERLASWQARLDETEALHRREKDGFAALTEHVRVRLRDADRRYALLLEAISVAVDLQTYQHILGAAEGVSASLKSSVLGKL</sequence>
<organism evidence="2 3">
    <name type="scientific">Paracidovorax wautersii</name>
    <dbReference type="NCBI Taxonomy" id="1177982"/>
    <lineage>
        <taxon>Bacteria</taxon>
        <taxon>Pseudomonadati</taxon>
        <taxon>Pseudomonadota</taxon>
        <taxon>Betaproteobacteria</taxon>
        <taxon>Burkholderiales</taxon>
        <taxon>Comamonadaceae</taxon>
        <taxon>Paracidovorax</taxon>
    </lineage>
</organism>
<dbReference type="Gene3D" id="3.30.930.30">
    <property type="match status" value="1"/>
</dbReference>
<name>A0A1I2H6F8_9BURK</name>
<keyword evidence="3" id="KW-1185">Reference proteome</keyword>
<evidence type="ECO:0000313" key="3">
    <source>
        <dbReference type="Proteomes" id="UP000199119"/>
    </source>
</evidence>
<evidence type="ECO:0008006" key="4">
    <source>
        <dbReference type="Google" id="ProtNLM"/>
    </source>
</evidence>
<evidence type="ECO:0000313" key="2">
    <source>
        <dbReference type="EMBL" id="SFF24366.1"/>
    </source>
</evidence>
<proteinExistence type="predicted"/>
<accession>A0A1I2H6F8</accession>
<dbReference type="AlphaFoldDB" id="A0A1I2H6F8"/>
<gene>
    <name evidence="2" type="ORF">SAMN04489711_11930</name>
</gene>